<feature type="domain" description="TonB-dependent receptor plug" evidence="11">
    <location>
        <begin position="110"/>
        <end position="236"/>
    </location>
</feature>
<evidence type="ECO:0000256" key="6">
    <source>
        <dbReference type="ARBA" id="ARBA00023136"/>
    </source>
</evidence>
<dbReference type="NCBIfam" id="TIGR04056">
    <property type="entry name" value="OMP_RagA_SusC"/>
    <property type="match status" value="1"/>
</dbReference>
<comment type="similarity">
    <text evidence="8 9">Belongs to the TonB-dependent receptor family.</text>
</comment>
<dbReference type="Pfam" id="PF07715">
    <property type="entry name" value="Plug"/>
    <property type="match status" value="1"/>
</dbReference>
<keyword evidence="4 8" id="KW-0812">Transmembrane</keyword>
<dbReference type="SUPFAM" id="SSF56935">
    <property type="entry name" value="Porins"/>
    <property type="match status" value="1"/>
</dbReference>
<evidence type="ECO:0000313" key="13">
    <source>
        <dbReference type="Proteomes" id="UP001319200"/>
    </source>
</evidence>
<dbReference type="FunFam" id="2.170.130.10:FF:000008">
    <property type="entry name" value="SusC/RagA family TonB-linked outer membrane protein"/>
    <property type="match status" value="1"/>
</dbReference>
<organism evidence="12 13">
    <name type="scientific">Chryseosolibacter histidini</name>
    <dbReference type="NCBI Taxonomy" id="2782349"/>
    <lineage>
        <taxon>Bacteria</taxon>
        <taxon>Pseudomonadati</taxon>
        <taxon>Bacteroidota</taxon>
        <taxon>Cytophagia</taxon>
        <taxon>Cytophagales</taxon>
        <taxon>Chryseotaleaceae</taxon>
        <taxon>Chryseosolibacter</taxon>
    </lineage>
</organism>
<dbReference type="Pfam" id="PF13715">
    <property type="entry name" value="CarbopepD_reg_2"/>
    <property type="match status" value="1"/>
</dbReference>
<dbReference type="AlphaFoldDB" id="A0AAP2DI89"/>
<name>A0AAP2DI89_9BACT</name>
<keyword evidence="3 8" id="KW-1134">Transmembrane beta strand</keyword>
<dbReference type="InterPro" id="IPR039426">
    <property type="entry name" value="TonB-dep_rcpt-like"/>
</dbReference>
<dbReference type="PROSITE" id="PS52016">
    <property type="entry name" value="TONB_DEPENDENT_REC_3"/>
    <property type="match status" value="1"/>
</dbReference>
<dbReference type="InterPro" id="IPR036942">
    <property type="entry name" value="Beta-barrel_TonB_sf"/>
</dbReference>
<dbReference type="Gene3D" id="2.170.130.10">
    <property type="entry name" value="TonB-dependent receptor, plug domain"/>
    <property type="match status" value="1"/>
</dbReference>
<keyword evidence="5 9" id="KW-0798">TonB box</keyword>
<evidence type="ECO:0000256" key="9">
    <source>
        <dbReference type="RuleBase" id="RU003357"/>
    </source>
</evidence>
<dbReference type="InterPro" id="IPR023997">
    <property type="entry name" value="TonB-dep_OMP_SusC/RagA_CS"/>
</dbReference>
<evidence type="ECO:0000256" key="8">
    <source>
        <dbReference type="PROSITE-ProRule" id="PRU01360"/>
    </source>
</evidence>
<gene>
    <name evidence="12" type="ORF">KK083_08320</name>
</gene>
<dbReference type="InterPro" id="IPR037066">
    <property type="entry name" value="Plug_dom_sf"/>
</dbReference>
<feature type="domain" description="TonB-dependent receptor-like beta-barrel" evidence="10">
    <location>
        <begin position="386"/>
        <end position="992"/>
    </location>
</feature>
<evidence type="ECO:0000256" key="2">
    <source>
        <dbReference type="ARBA" id="ARBA00022448"/>
    </source>
</evidence>
<sequence length="1038" mass="112072">MTAMLLLLATVAWSQSKTVTGKVTSADDGTAIPGVNILEKGTNNGTVTDVDGTYSITVTGGSSATLVFSFVGYESQEIAVGNQSSVTIALAPNVTALSEIVVIGYGEVQRRDATGAVASVKAEDFNRGVIASPEQLIQGKSAGVQITSASGEPGAGVNIRIRGTSSVRGGNNPLFVVDGIPLSGEDITAGGLDLGRGNAATKNPLNFLNPNDIESIDILKDASATAIYGSRGANGVVLITTKSGRGKRRQLEYSPSVSFSTMARRYDLLNREQFLSGAAALGSNVAELDGGSNTDWQDEITRTAVSHRHDLSFADNYKSGNYRASLSYDNQQGVVRNSGMERLTGRLNINHSFLHDKLDLGAQVTVSKVNDQAAPITNNSGFEGDLIGSTYMANPTWSADPDVQPAGGNNLNPNSYLKYHQDNTETDRSLINLNGNFDITKELSFKVNAGFDRSSSTREKAFSSLLNMSSGVFGNGRGAIADIKTSSNLLETYFNYNKKFENSNLSAVLGYSYQEFNREGKTVLGWGFASPNMDVMMNDLEHSRGLIEAAIGNRSYQQYGYAPANTDNGPDFWINQLFPQPTPAIAISELPASTVKAVSGDVFHTTDELQSFFGRVNYSLADKYMITATVRADGSTKFGGDNKYGVFPSAALAWRLSEEDFIPELFDDLKFRVGYGVTGNQEIPHNLHQTRVRFGVNATATPAAPAIANDGKINPPGLSEVTFANPGLKWEQTTQWNLGLDFGFGQGKFSGTIDVYKKITNDLLIQVTSAQPAAQNFVWKNLDADVINNGVELTLNYYAIDNENTGLNFSFNIAHNTNKVEHYTGAPLNTGDINGQGLTGAFSQRIADGQPLFAYFIREFTGFDENGLATYNGDFQRYVGKSPIPKYNLGFNISARVKKFDFAAYLNGQFGHYVYNNTANAFFNMGSLGQGKNVTTDVLTSGEAAPNAPDASTRFLEKGDFLRMQNLSLGYSLNFEEKFIKKLRISGTAQNLFLITDYSGLDPEVNINKARDGVPSLGIDYTAYPRARTFTLGLSATF</sequence>
<dbReference type="EMBL" id="JAHESF010000006">
    <property type="protein sequence ID" value="MBT1696873.1"/>
    <property type="molecule type" value="Genomic_DNA"/>
</dbReference>
<dbReference type="InterPro" id="IPR008969">
    <property type="entry name" value="CarboxyPept-like_regulatory"/>
</dbReference>
<accession>A0AAP2DI89</accession>
<dbReference type="InterPro" id="IPR012910">
    <property type="entry name" value="Plug_dom"/>
</dbReference>
<evidence type="ECO:0000256" key="4">
    <source>
        <dbReference type="ARBA" id="ARBA00022692"/>
    </source>
</evidence>
<keyword evidence="13" id="KW-1185">Reference proteome</keyword>
<evidence type="ECO:0000256" key="5">
    <source>
        <dbReference type="ARBA" id="ARBA00023077"/>
    </source>
</evidence>
<evidence type="ECO:0000259" key="10">
    <source>
        <dbReference type="Pfam" id="PF00593"/>
    </source>
</evidence>
<evidence type="ECO:0000256" key="3">
    <source>
        <dbReference type="ARBA" id="ARBA00022452"/>
    </source>
</evidence>
<dbReference type="Pfam" id="PF00593">
    <property type="entry name" value="TonB_dep_Rec_b-barrel"/>
    <property type="match status" value="1"/>
</dbReference>
<keyword evidence="7 8" id="KW-0998">Cell outer membrane</keyword>
<dbReference type="GO" id="GO:0009279">
    <property type="term" value="C:cell outer membrane"/>
    <property type="evidence" value="ECO:0007669"/>
    <property type="project" value="UniProtKB-SubCell"/>
</dbReference>
<proteinExistence type="inferred from homology"/>
<protein>
    <submittedName>
        <fullName evidence="12">SusC/RagA family TonB-linked outer membrane protein</fullName>
    </submittedName>
</protein>
<dbReference type="Gene3D" id="2.40.170.20">
    <property type="entry name" value="TonB-dependent receptor, beta-barrel domain"/>
    <property type="match status" value="1"/>
</dbReference>
<keyword evidence="6 8" id="KW-0472">Membrane</keyword>
<comment type="caution">
    <text evidence="12">The sequence shown here is derived from an EMBL/GenBank/DDBJ whole genome shotgun (WGS) entry which is preliminary data.</text>
</comment>
<evidence type="ECO:0000313" key="12">
    <source>
        <dbReference type="EMBL" id="MBT1696873.1"/>
    </source>
</evidence>
<evidence type="ECO:0000256" key="1">
    <source>
        <dbReference type="ARBA" id="ARBA00004571"/>
    </source>
</evidence>
<dbReference type="NCBIfam" id="TIGR04057">
    <property type="entry name" value="SusC_RagA_signa"/>
    <property type="match status" value="1"/>
</dbReference>
<evidence type="ECO:0000259" key="11">
    <source>
        <dbReference type="Pfam" id="PF07715"/>
    </source>
</evidence>
<dbReference type="InterPro" id="IPR023996">
    <property type="entry name" value="TonB-dep_OMP_SusC/RagA"/>
</dbReference>
<reference evidence="12 13" key="1">
    <citation type="submission" date="2021-05" db="EMBL/GenBank/DDBJ databases">
        <title>A Polyphasic approach of four new species of the genus Ohtaekwangia: Ohtaekwangia histidinii sp. nov., Ohtaekwangia cretensis sp. nov., Ohtaekwangia indiensis sp. nov., Ohtaekwangia reichenbachii sp. nov. from diverse environment.</title>
        <authorList>
            <person name="Octaviana S."/>
        </authorList>
    </citation>
    <scope>NUCLEOTIDE SEQUENCE [LARGE SCALE GENOMIC DNA]</scope>
    <source>
        <strain evidence="12 13">PWU4</strain>
    </source>
</reference>
<dbReference type="Gene3D" id="2.60.40.1120">
    <property type="entry name" value="Carboxypeptidase-like, regulatory domain"/>
    <property type="match status" value="1"/>
</dbReference>
<keyword evidence="2 8" id="KW-0813">Transport</keyword>
<dbReference type="SUPFAM" id="SSF49464">
    <property type="entry name" value="Carboxypeptidase regulatory domain-like"/>
    <property type="match status" value="1"/>
</dbReference>
<dbReference type="Proteomes" id="UP001319200">
    <property type="component" value="Unassembled WGS sequence"/>
</dbReference>
<comment type="subcellular location">
    <subcellularLocation>
        <location evidence="1 8">Cell outer membrane</location>
        <topology evidence="1 8">Multi-pass membrane protein</topology>
    </subcellularLocation>
</comment>
<dbReference type="InterPro" id="IPR000531">
    <property type="entry name" value="Beta-barrel_TonB"/>
</dbReference>
<evidence type="ECO:0000256" key="7">
    <source>
        <dbReference type="ARBA" id="ARBA00023237"/>
    </source>
</evidence>